<dbReference type="EMBL" id="PDWZ02000004">
    <property type="protein sequence ID" value="KAB2106860.1"/>
    <property type="molecule type" value="Genomic_DNA"/>
</dbReference>
<sequence length="1209" mass="138381">MRLLHFDALGRLVLTDFRGKTIPPYAILSHRWSDSEILIEDISNKTYKEKEEGYRKLQFCAKQAAQDELQYFWIDTCCIDRWNNNERSKAINSMFRWYKHATRCYVFFSDVSTPSATEPIQRSDWEASFCASAWFARGWTLQELIAPVSVDFFSCEGQRIGNKTSLDQLIHETTGIPLRALRNCSLDEFTTSERERWAENRRTKEEEDIVYCLLGILGVSMPTAYGEGEESARSRLQAELEGASDAPSIIPFSRNPRFVGREPQLAELEAKLFGNDQTTTTLAIVGPGGTGKSQLALEVAHRTRQNSKDCSVFWIDASDKDSLYQSYASVAQKLSVLGWDDDQADMKQLTKRCVVEMSARRCLLIFDNVEHTTPRSGSSSTIEAAAFADCLPQSTLCSVIFTTTNTNTAQALASQNITALRELTPDAALRMLQVRLARPLADTEQQEAEHLLRELSCLPLVVVQVAACIKAINMTVQEYRSRLDHHKGLAIDHSGDSSEGRVQDSSVKDPISATLFLSLNQISRDNKFAADCLFLAACVDRKDILLDLVEATSAQTREDAIMVLDKYALITRRPAESAFDVHRLVHQALRKRLQVQGQLIQRNRSTIVQLLRVSPDNNHSNRSNWRRLLPHVQYTLSHSSADDDDEERLWLVSKCAATLYNEGRWEEAEELQVQVMQTSKRVLSDKHPDTLRSMNNLASTYRNQGRWKEAEEMQEQVLETMKRALTDEHPHTLISIGNLALTYSNQGRWTEAEELQEQVMQTSKRVLSDKHPDTLRSMNNLALTYWNQGRWKEAEELEVQVMQTRKRVLTDKHPDTLTSIANLASTYRNQGRWTEAEELEVQVMETSKRVLSDKHPDTLRSMNNLALTYKNQGRWKEAEELQVQVIEMSKRVLTDEHPRTLTSMANLASTYSNQGRWTEAEELEVQVMETMKRVLSEEHPDTLTSMANLASTYSNQGRWKEAEELEVQVMQTRKRVLTDEHPDTLTSIANLASTYRNQGRWKEAEEMQEQVLETMKRALTDEHPHTLISIGNLALTYSNQGRWTEAEELQEQVMQTSKRVLSDEHPDTLRSMNNLALTYRNQGRWKEAEELQEQVMETMKRVLSDEHPDTLTSMGNLAATYSNQGRWTEAEELEVQVMETSKRVLSEEHPNTLTSMHNLAFTLQLQAHYEEALALMKRCFQLREQVLGKQHPYTQLSLDILSSWRAECE</sequence>
<evidence type="ECO:0000313" key="1">
    <source>
        <dbReference type="EMBL" id="KAB2106860.1"/>
    </source>
</evidence>
<reference evidence="1 2" key="1">
    <citation type="journal article" date="2019" name="bioRxiv">
        <title>Genomics, evolutionary history and diagnostics of the Alternaria alternata species group including apple and Asian pear pathotypes.</title>
        <authorList>
            <person name="Armitage A.D."/>
            <person name="Cockerton H.M."/>
            <person name="Sreenivasaprasad S."/>
            <person name="Woodhall J.W."/>
            <person name="Lane C.R."/>
            <person name="Harrison R.J."/>
            <person name="Clarkson J.P."/>
        </authorList>
    </citation>
    <scope>NUCLEOTIDE SEQUENCE [LARGE SCALE GENOMIC DNA]</scope>
    <source>
        <strain evidence="1 2">FERA 650</strain>
    </source>
</reference>
<gene>
    <name evidence="1" type="ORF">AG0111_0g5508</name>
</gene>
<evidence type="ECO:0000313" key="2">
    <source>
        <dbReference type="Proteomes" id="UP000293547"/>
    </source>
</evidence>
<name>A0ACB6FR25_9PLEO</name>
<protein>
    <submittedName>
        <fullName evidence="1">Uncharacterized protein</fullName>
    </submittedName>
</protein>
<proteinExistence type="predicted"/>
<comment type="caution">
    <text evidence="1">The sequence shown here is derived from an EMBL/GenBank/DDBJ whole genome shotgun (WGS) entry which is preliminary data.</text>
</comment>
<dbReference type="Proteomes" id="UP000293547">
    <property type="component" value="Unassembled WGS sequence"/>
</dbReference>
<organism evidence="1 2">
    <name type="scientific">Alternaria gaisen</name>
    <dbReference type="NCBI Taxonomy" id="167740"/>
    <lineage>
        <taxon>Eukaryota</taxon>
        <taxon>Fungi</taxon>
        <taxon>Dikarya</taxon>
        <taxon>Ascomycota</taxon>
        <taxon>Pezizomycotina</taxon>
        <taxon>Dothideomycetes</taxon>
        <taxon>Pleosporomycetidae</taxon>
        <taxon>Pleosporales</taxon>
        <taxon>Pleosporineae</taxon>
        <taxon>Pleosporaceae</taxon>
        <taxon>Alternaria</taxon>
        <taxon>Alternaria sect. Alternaria</taxon>
    </lineage>
</organism>
<accession>A0ACB6FR25</accession>
<keyword evidence="2" id="KW-1185">Reference proteome</keyword>